<evidence type="ECO:0000313" key="4">
    <source>
        <dbReference type="Proteomes" id="UP000092993"/>
    </source>
</evidence>
<reference evidence="3 4" key="1">
    <citation type="submission" date="2016-03" db="EMBL/GenBank/DDBJ databases">
        <title>Whole genome sequencing of Grifola frondosa 9006-11.</title>
        <authorList>
            <person name="Min B."/>
            <person name="Park H."/>
            <person name="Kim J.-G."/>
            <person name="Cho H."/>
            <person name="Oh Y.-L."/>
            <person name="Kong W.-S."/>
            <person name="Choi I.-G."/>
        </authorList>
    </citation>
    <scope>NUCLEOTIDE SEQUENCE [LARGE SCALE GENOMIC DNA]</scope>
    <source>
        <strain evidence="3 4">9006-11</strain>
    </source>
</reference>
<feature type="chain" id="PRO_5008888862" description="Secreted protein" evidence="2">
    <location>
        <begin position="20"/>
        <end position="90"/>
    </location>
</feature>
<feature type="signal peptide" evidence="2">
    <location>
        <begin position="1"/>
        <end position="19"/>
    </location>
</feature>
<evidence type="ECO:0008006" key="5">
    <source>
        <dbReference type="Google" id="ProtNLM"/>
    </source>
</evidence>
<evidence type="ECO:0000256" key="1">
    <source>
        <dbReference type="SAM" id="MobiDB-lite"/>
    </source>
</evidence>
<feature type="compositionally biased region" description="Basic and acidic residues" evidence="1">
    <location>
        <begin position="71"/>
        <end position="90"/>
    </location>
</feature>
<evidence type="ECO:0000256" key="2">
    <source>
        <dbReference type="SAM" id="SignalP"/>
    </source>
</evidence>
<organism evidence="3 4">
    <name type="scientific">Grifola frondosa</name>
    <name type="common">Maitake</name>
    <name type="synonym">Polyporus frondosus</name>
    <dbReference type="NCBI Taxonomy" id="5627"/>
    <lineage>
        <taxon>Eukaryota</taxon>
        <taxon>Fungi</taxon>
        <taxon>Dikarya</taxon>
        <taxon>Basidiomycota</taxon>
        <taxon>Agaricomycotina</taxon>
        <taxon>Agaricomycetes</taxon>
        <taxon>Polyporales</taxon>
        <taxon>Grifolaceae</taxon>
        <taxon>Grifola</taxon>
    </lineage>
</organism>
<dbReference type="OrthoDB" id="9999863at2759"/>
<gene>
    <name evidence="3" type="ORF">A0H81_10413</name>
</gene>
<proteinExistence type="predicted"/>
<name>A0A1C7LZN7_GRIFR</name>
<dbReference type="Proteomes" id="UP000092993">
    <property type="component" value="Unassembled WGS sequence"/>
</dbReference>
<evidence type="ECO:0000313" key="3">
    <source>
        <dbReference type="EMBL" id="OBZ69499.1"/>
    </source>
</evidence>
<comment type="caution">
    <text evidence="3">The sequence shown here is derived from an EMBL/GenBank/DDBJ whole genome shotgun (WGS) entry which is preliminary data.</text>
</comment>
<keyword evidence="4" id="KW-1185">Reference proteome</keyword>
<feature type="region of interest" description="Disordered" evidence="1">
    <location>
        <begin position="18"/>
        <end position="45"/>
    </location>
</feature>
<dbReference type="AlphaFoldDB" id="A0A1C7LZN7"/>
<sequence length="90" mass="9406">MTQVLLFIQMCLGSPVASAEVSSRANSTDHQDGDGAQGGGPGACSRESARCAVVATGGKGSAVPRRTRLTSFDDLRLGEESPDREHGQFR</sequence>
<dbReference type="EMBL" id="LUGG01000015">
    <property type="protein sequence ID" value="OBZ69499.1"/>
    <property type="molecule type" value="Genomic_DNA"/>
</dbReference>
<feature type="region of interest" description="Disordered" evidence="1">
    <location>
        <begin position="57"/>
        <end position="90"/>
    </location>
</feature>
<keyword evidence="2" id="KW-0732">Signal</keyword>
<accession>A0A1C7LZN7</accession>
<protein>
    <recommendedName>
        <fullName evidence="5">Secreted protein</fullName>
    </recommendedName>
</protein>